<evidence type="ECO:0000256" key="4">
    <source>
        <dbReference type="ARBA" id="ARBA00023239"/>
    </source>
</evidence>
<keyword evidence="7" id="KW-1185">Reference proteome</keyword>
<evidence type="ECO:0000256" key="2">
    <source>
        <dbReference type="ARBA" id="ARBA00006966"/>
    </source>
</evidence>
<keyword evidence="4" id="KW-0456">Lyase</keyword>
<dbReference type="NCBIfam" id="NF041359">
    <property type="entry name" value="GntG_guanitoxin"/>
    <property type="match status" value="1"/>
</dbReference>
<dbReference type="GO" id="GO:0008732">
    <property type="term" value="F:L-allo-threonine aldolase activity"/>
    <property type="evidence" value="ECO:0007669"/>
    <property type="project" value="TreeGrafter"/>
</dbReference>
<dbReference type="Pfam" id="PF01212">
    <property type="entry name" value="Beta_elim_lyase"/>
    <property type="match status" value="1"/>
</dbReference>
<accession>A0A0N5BVK6</accession>
<feature type="modified residue" description="N6-(pyridoxal phosphate)lysine" evidence="5">
    <location>
        <position position="237"/>
    </location>
</feature>
<comment type="similarity">
    <text evidence="2">Belongs to the threonine aldolase family.</text>
</comment>
<feature type="domain" description="Aromatic amino acid beta-eliminating lyase/threonine aldolase" evidence="6">
    <location>
        <begin position="39"/>
        <end position="308"/>
    </location>
</feature>
<protein>
    <submittedName>
        <fullName evidence="8">Beta_elim_lyase domain-containing protein</fullName>
    </submittedName>
</protein>
<dbReference type="InterPro" id="IPR015422">
    <property type="entry name" value="PyrdxlP-dep_Trfase_small"/>
</dbReference>
<dbReference type="PANTHER" id="PTHR48097">
    <property type="entry name" value="L-THREONINE ALDOLASE-RELATED"/>
    <property type="match status" value="1"/>
</dbReference>
<dbReference type="FunFam" id="3.40.640.10:FF:000030">
    <property type="entry name" value="Low-specificity L-threonine aldolase"/>
    <property type="match status" value="1"/>
</dbReference>
<dbReference type="GO" id="GO:0006567">
    <property type="term" value="P:L-threonine catabolic process"/>
    <property type="evidence" value="ECO:0007669"/>
    <property type="project" value="TreeGrafter"/>
</dbReference>
<evidence type="ECO:0000256" key="1">
    <source>
        <dbReference type="ARBA" id="ARBA00001933"/>
    </source>
</evidence>
<dbReference type="GO" id="GO:0006545">
    <property type="term" value="P:glycine biosynthetic process"/>
    <property type="evidence" value="ECO:0007669"/>
    <property type="project" value="TreeGrafter"/>
</dbReference>
<dbReference type="InterPro" id="IPR023603">
    <property type="entry name" value="Low_specificity_L-TA-like"/>
</dbReference>
<dbReference type="Proteomes" id="UP000046392">
    <property type="component" value="Unplaced"/>
</dbReference>
<organism evidence="7 8">
    <name type="scientific">Strongyloides papillosus</name>
    <name type="common">Intestinal threadworm</name>
    <dbReference type="NCBI Taxonomy" id="174720"/>
    <lineage>
        <taxon>Eukaryota</taxon>
        <taxon>Metazoa</taxon>
        <taxon>Ecdysozoa</taxon>
        <taxon>Nematoda</taxon>
        <taxon>Chromadorea</taxon>
        <taxon>Rhabditida</taxon>
        <taxon>Tylenchina</taxon>
        <taxon>Panagrolaimomorpha</taxon>
        <taxon>Strongyloidoidea</taxon>
        <taxon>Strongyloididae</taxon>
        <taxon>Strongyloides</taxon>
    </lineage>
</organism>
<dbReference type="SUPFAM" id="SSF53383">
    <property type="entry name" value="PLP-dependent transferases"/>
    <property type="match status" value="1"/>
</dbReference>
<sequence>MRPFIILSSQLFKGSKILNNIVKMYTKAGSGNKDKKIIDLRSDTVTLPCKEMRKIMAEAVVGDDVYYEDKSVNKLERRCAEYFGKESALFVASGTMGNLLAVMAHCQPGSEIIVGNHQHIHKWEQGNYARYGGISATILKNNPDGTMNLNEVENSIRDSNDIHSPKTKLICVENTHNYAGGIAIPKEYFTSIKKIATSHNISVHLDGARLFNAAVKLNLSPRELVEDVDSAMMCFSKGLGAPVGSILVGSKDFIEKARYIRKGLGGGWRQAGHLAAAALFAFEIGIDTVKEDHKKVELLVKKFNEISKNHNMYENVRVQNTPTTNMIIIICENLITPNNLIKHFEKQNILAMEFDSKRVRMIVHRNINDDDIEYIINCFGDFISQI</sequence>
<dbReference type="STRING" id="174720.A0A0N5BVK6"/>
<evidence type="ECO:0000259" key="6">
    <source>
        <dbReference type="Pfam" id="PF01212"/>
    </source>
</evidence>
<evidence type="ECO:0000313" key="7">
    <source>
        <dbReference type="Proteomes" id="UP000046392"/>
    </source>
</evidence>
<dbReference type="WBParaSite" id="SPAL_0000986200.1">
    <property type="protein sequence ID" value="SPAL_0000986200.1"/>
    <property type="gene ID" value="SPAL_0000986200"/>
</dbReference>
<dbReference type="GO" id="GO:0005829">
    <property type="term" value="C:cytosol"/>
    <property type="evidence" value="ECO:0007669"/>
    <property type="project" value="TreeGrafter"/>
</dbReference>
<dbReference type="InterPro" id="IPR001597">
    <property type="entry name" value="ArAA_b-elim_lyase/Thr_aldolase"/>
</dbReference>
<reference evidence="8" key="1">
    <citation type="submission" date="2017-02" db="UniProtKB">
        <authorList>
            <consortium name="WormBaseParasite"/>
        </authorList>
    </citation>
    <scope>IDENTIFICATION</scope>
</reference>
<dbReference type="PIRSF" id="PIRSF017617">
    <property type="entry name" value="Thr_aldolase"/>
    <property type="match status" value="1"/>
</dbReference>
<evidence type="ECO:0000256" key="3">
    <source>
        <dbReference type="ARBA" id="ARBA00022898"/>
    </source>
</evidence>
<proteinExistence type="inferred from homology"/>
<dbReference type="Gene3D" id="3.90.1150.10">
    <property type="entry name" value="Aspartate Aminotransferase, domain 1"/>
    <property type="match status" value="1"/>
</dbReference>
<evidence type="ECO:0000256" key="5">
    <source>
        <dbReference type="PIRSR" id="PIRSR017617-1"/>
    </source>
</evidence>
<dbReference type="InterPro" id="IPR015421">
    <property type="entry name" value="PyrdxlP-dep_Trfase_major"/>
</dbReference>
<keyword evidence="3" id="KW-0663">Pyridoxal phosphate</keyword>
<comment type="cofactor">
    <cofactor evidence="1">
        <name>pyridoxal 5'-phosphate</name>
        <dbReference type="ChEBI" id="CHEBI:597326"/>
    </cofactor>
</comment>
<dbReference type="InterPro" id="IPR015424">
    <property type="entry name" value="PyrdxlP-dep_Trfase"/>
</dbReference>
<evidence type="ECO:0000313" key="8">
    <source>
        <dbReference type="WBParaSite" id="SPAL_0000986200.1"/>
    </source>
</evidence>
<dbReference type="Gene3D" id="3.40.640.10">
    <property type="entry name" value="Type I PLP-dependent aspartate aminotransferase-like (Major domain)"/>
    <property type="match status" value="1"/>
</dbReference>
<dbReference type="AlphaFoldDB" id="A0A0N5BVK6"/>
<dbReference type="PANTHER" id="PTHR48097:SF9">
    <property type="entry name" value="L-THREONINE ALDOLASE"/>
    <property type="match status" value="1"/>
</dbReference>
<name>A0A0N5BVK6_STREA</name>